<comment type="caution">
    <text evidence="3">The sequence shown here is derived from an EMBL/GenBank/DDBJ whole genome shotgun (WGS) entry which is preliminary data.</text>
</comment>
<name>A0A412IJ04_9BACE</name>
<dbReference type="PANTHER" id="PTHR43283">
    <property type="entry name" value="BETA-LACTAMASE-RELATED"/>
    <property type="match status" value="1"/>
</dbReference>
<dbReference type="Pfam" id="PF00144">
    <property type="entry name" value="Beta-lactamase"/>
    <property type="match status" value="1"/>
</dbReference>
<dbReference type="GO" id="GO:0016787">
    <property type="term" value="F:hydrolase activity"/>
    <property type="evidence" value="ECO:0007669"/>
    <property type="project" value="UniProtKB-KW"/>
</dbReference>
<protein>
    <submittedName>
        <fullName evidence="3">Serine hydrolase</fullName>
    </submittedName>
</protein>
<accession>A0A412IJ04</accession>
<dbReference type="PANTHER" id="PTHR43283:SF7">
    <property type="entry name" value="BETA-LACTAMASE-RELATED DOMAIN-CONTAINING PROTEIN"/>
    <property type="match status" value="1"/>
</dbReference>
<proteinExistence type="predicted"/>
<feature type="signal peptide" evidence="1">
    <location>
        <begin position="1"/>
        <end position="22"/>
    </location>
</feature>
<feature type="chain" id="PRO_5019191870" evidence="1">
    <location>
        <begin position="23"/>
        <end position="509"/>
    </location>
</feature>
<dbReference type="Gene3D" id="3.40.710.10">
    <property type="entry name" value="DD-peptidase/beta-lactamase superfamily"/>
    <property type="match status" value="1"/>
</dbReference>
<evidence type="ECO:0000256" key="1">
    <source>
        <dbReference type="SAM" id="SignalP"/>
    </source>
</evidence>
<feature type="domain" description="Beta-lactamase-related" evidence="2">
    <location>
        <begin position="59"/>
        <end position="310"/>
    </location>
</feature>
<dbReference type="InterPro" id="IPR001466">
    <property type="entry name" value="Beta-lactam-related"/>
</dbReference>
<organism evidence="3 4">
    <name type="scientific">Bacteroides cellulosilyticus</name>
    <dbReference type="NCBI Taxonomy" id="246787"/>
    <lineage>
        <taxon>Bacteria</taxon>
        <taxon>Pseudomonadati</taxon>
        <taxon>Bacteroidota</taxon>
        <taxon>Bacteroidia</taxon>
        <taxon>Bacteroidales</taxon>
        <taxon>Bacteroidaceae</taxon>
        <taxon>Bacteroides</taxon>
    </lineage>
</organism>
<keyword evidence="3" id="KW-0378">Hydrolase</keyword>
<sequence>MKNKLTLFFLALSLLASATVSAQIRELERSTPEAEGVPSGAVIALMDSLMGLPKTDIHSVMVLRHGKVIAEAYPAPFAPEYRHTVFSCSKTFVGAAVGLAISENRLRLTDRVASFFPDQLPDSISANLADMTVRNLLNMTSGVTPDWNMRNVRTDWIKGYLGKQVKVPGEHFDYDSMSSYILSAIVQKVTGMKVLDYLRMKLFEPMHITDISWEASPEGINTGGWGVYIQSESLAKFGQLLLNRGVWKGKQLLPAWWVDQMMAKQSDTGSFGYGYGYQMWLCEYPGAIRMDGALGQYVLIIPDKDMVVVITECTLIDGATQRRLVWNRLLPAVTGDQPLIAGKDYKRLQKKQSSYQLPLVQGKASSSLVGEYADKSIMLEPNKFGWQSLELHFKQKEVIMTVTETNGTKYDLLFGYKQWKKASIEGYPPYSIEAKGRFNGIEGPFYVAGSYAWPSPSTLELKAHYVNWITALNLTLRFDGENVQLTVKENYSSEAKVVKGKVLFIFAPN</sequence>
<dbReference type="Proteomes" id="UP000283341">
    <property type="component" value="Unassembled WGS sequence"/>
</dbReference>
<dbReference type="InterPro" id="IPR012338">
    <property type="entry name" value="Beta-lactam/transpept-like"/>
</dbReference>
<reference evidence="3 4" key="1">
    <citation type="submission" date="2018-08" db="EMBL/GenBank/DDBJ databases">
        <title>A genome reference for cultivated species of the human gut microbiota.</title>
        <authorList>
            <person name="Zou Y."/>
            <person name="Xue W."/>
            <person name="Luo G."/>
        </authorList>
    </citation>
    <scope>NUCLEOTIDE SEQUENCE [LARGE SCALE GENOMIC DNA]</scope>
    <source>
        <strain evidence="3 4">AF22-3AC</strain>
    </source>
</reference>
<dbReference type="RefSeq" id="WP_007219541.1">
    <property type="nucleotide sequence ID" value="NZ_CP102938.1"/>
</dbReference>
<evidence type="ECO:0000313" key="3">
    <source>
        <dbReference type="EMBL" id="RGS37413.1"/>
    </source>
</evidence>
<gene>
    <name evidence="3" type="ORF">DWX97_09760</name>
</gene>
<dbReference type="InterPro" id="IPR050789">
    <property type="entry name" value="Diverse_Enzym_Activities"/>
</dbReference>
<keyword evidence="1" id="KW-0732">Signal</keyword>
<dbReference type="SUPFAM" id="SSF56601">
    <property type="entry name" value="beta-lactamase/transpeptidase-like"/>
    <property type="match status" value="1"/>
</dbReference>
<evidence type="ECO:0000259" key="2">
    <source>
        <dbReference type="Pfam" id="PF00144"/>
    </source>
</evidence>
<dbReference type="AlphaFoldDB" id="A0A412IJ04"/>
<dbReference type="NCBIfam" id="NF045925">
    <property type="entry name" value="3-sucCA_synth"/>
    <property type="match status" value="1"/>
</dbReference>
<evidence type="ECO:0000313" key="4">
    <source>
        <dbReference type="Proteomes" id="UP000283341"/>
    </source>
</evidence>
<dbReference type="EMBL" id="QRVJ01000006">
    <property type="protein sequence ID" value="RGS37413.1"/>
    <property type="molecule type" value="Genomic_DNA"/>
</dbReference>